<dbReference type="RefSeq" id="WP_307504416.1">
    <property type="nucleotide sequence ID" value="NZ_BAAACE010000028.1"/>
</dbReference>
<accession>A0ABU0MZJ3</accession>
<dbReference type="PANTHER" id="PTHR35868">
    <property type="entry name" value="DUF2804 DOMAIN-CONTAINING PROTEIN-RELATED"/>
    <property type="match status" value="1"/>
</dbReference>
<dbReference type="Pfam" id="PF10974">
    <property type="entry name" value="DUF2804"/>
    <property type="match status" value="1"/>
</dbReference>
<proteinExistence type="predicted"/>
<protein>
    <recommendedName>
        <fullName evidence="3">DUF2804 domain-containing protein</fullName>
    </recommendedName>
</protein>
<dbReference type="EMBL" id="JAUSWG010000004">
    <property type="protein sequence ID" value="MDQ0556024.1"/>
    <property type="molecule type" value="Genomic_DNA"/>
</dbReference>
<reference evidence="1 2" key="1">
    <citation type="submission" date="2023-07" db="EMBL/GenBank/DDBJ databases">
        <title>Genomic Encyclopedia of Type Strains, Phase IV (KMG-IV): sequencing the most valuable type-strain genomes for metagenomic binning, comparative biology and taxonomic classification.</title>
        <authorList>
            <person name="Goeker M."/>
        </authorList>
    </citation>
    <scope>NUCLEOTIDE SEQUENCE [LARGE SCALE GENOMIC DNA]</scope>
    <source>
        <strain evidence="1 2">DSM 15049</strain>
    </source>
</reference>
<comment type="caution">
    <text evidence="1">The sequence shown here is derived from an EMBL/GenBank/DDBJ whole genome shotgun (WGS) entry which is preliminary data.</text>
</comment>
<dbReference type="InterPro" id="IPR021243">
    <property type="entry name" value="DUF2804"/>
</dbReference>
<evidence type="ECO:0000313" key="1">
    <source>
        <dbReference type="EMBL" id="MDQ0556024.1"/>
    </source>
</evidence>
<evidence type="ECO:0000313" key="2">
    <source>
        <dbReference type="Proteomes" id="UP001232584"/>
    </source>
</evidence>
<name>A0ABU0MZJ3_9FIRM</name>
<organism evidence="1 2">
    <name type="scientific">Paraclostridium ghonii</name>
    <dbReference type="NCBI Taxonomy" id="29358"/>
    <lineage>
        <taxon>Bacteria</taxon>
        <taxon>Bacillati</taxon>
        <taxon>Bacillota</taxon>
        <taxon>Clostridia</taxon>
        <taxon>Peptostreptococcales</taxon>
        <taxon>Peptostreptococcaceae</taxon>
        <taxon>Paraclostridium</taxon>
    </lineage>
</organism>
<gene>
    <name evidence="1" type="ORF">QOZ92_001137</name>
</gene>
<evidence type="ECO:0008006" key="3">
    <source>
        <dbReference type="Google" id="ProtNLM"/>
    </source>
</evidence>
<dbReference type="Proteomes" id="UP001232584">
    <property type="component" value="Unassembled WGS sequence"/>
</dbReference>
<dbReference type="PANTHER" id="PTHR35868:SF3">
    <property type="entry name" value="DUF2804 DOMAIN-CONTAINING PROTEIN"/>
    <property type="match status" value="1"/>
</dbReference>
<keyword evidence="2" id="KW-1185">Reference proteome</keyword>
<sequence length="324" mass="38734">MRRVRDSKSICDNNGFLNDYAIGWNDVPFKDCSINQCFLKKKIWNHYIWISEEFVFNFLISDLGHCSIIHADFYNLKEDIRISKIYRHPLIKYIVIDDNINSYAYYKGKRKFINILRSSNYLNLDLKLDDFDITSTIYLDYESLNVLIPWDFEHFHYTSKHMNLITKGILRIGEMEYDLSNSKCFIDYGRGVLKRKCEWDWLTSGFTNEKHEHVSINLGAKYTDYTGVNENALKIDDKIYKFDRDIYFKYNNNDCTIDVKSMRGDEVNLKFKPIIRDFKPDNIKIFKFKLKQMVGYINGYVMCKDKKIIFNNEIGWCESHFAKR</sequence>